<proteinExistence type="predicted"/>
<sequence length="606" mass="64832">MLGRTKSKTKRSTTARDSTPVAAEVEVGARRIDLGSGVAANFVVTGYPAEVGHGWLEPLLTYPGRLDVSVHVEPVPPEMAAHRLRRQRARLESASQTGAEQGKLEDFEAETAAQDARDMAASLARGEGKLFRVGLSITVHAATNEELDAEIGHVQSLAASMLLQARPATYRQLHGWASALPLGVDLLGQRRSMDTTALAAAYPFASPDVAVQTSPTAVLYGLNADSAGVLVWDRWALDTYNTVVLARSGAGKSYFCKLDLLRSLYTGVTAAVIDPEDEYTRLTEAVGGTTLRLGAPGVHLNPLDLALDAGATRDALSRRALFLHTLLAVMLGGPLSARQRAALDQAVITTYRNAGITADERTWSRPAPLLGDLAATLGAADDEHARDLALQLAPYVSGSYRELFAAPTSRRPTGHLVSWSLREIPEELKGVGTLLALDGIWRGVAEAAPDHPRMVLVDEGWLLMSTPEGARFLYRLAKAARKRWVGLTVATQDAADVLGSDLGKAVVANAATQILMRQAPHTIDTIAHTFALSEGEKQHLLTAAPGDALLCSGDQRVAFQVVASPFEHQLITTNPAEEAPDRDGPETDVSLDLSQSQLDEEDDDLL</sequence>
<dbReference type="PANTHER" id="PTHR30121:SF6">
    <property type="entry name" value="SLR6007 PROTEIN"/>
    <property type="match status" value="1"/>
</dbReference>
<evidence type="ECO:0000259" key="2">
    <source>
        <dbReference type="Pfam" id="PF19044"/>
    </source>
</evidence>
<accession>A0ABP7FPT4</accession>
<dbReference type="InterPro" id="IPR043964">
    <property type="entry name" value="P-loop_TraG"/>
</dbReference>
<feature type="region of interest" description="Disordered" evidence="1">
    <location>
        <begin position="572"/>
        <end position="606"/>
    </location>
</feature>
<dbReference type="RefSeq" id="WP_344971252.1">
    <property type="nucleotide sequence ID" value="NZ_BAABDD010000010.1"/>
</dbReference>
<dbReference type="PANTHER" id="PTHR30121">
    <property type="entry name" value="UNCHARACTERIZED PROTEIN YJGR-RELATED"/>
    <property type="match status" value="1"/>
</dbReference>
<comment type="caution">
    <text evidence="3">The sequence shown here is derived from an EMBL/GenBank/DDBJ whole genome shotgun (WGS) entry which is preliminary data.</text>
</comment>
<dbReference type="Pfam" id="PF19044">
    <property type="entry name" value="P-loop_TraG"/>
    <property type="match status" value="1"/>
</dbReference>
<reference evidence="4" key="1">
    <citation type="journal article" date="2019" name="Int. J. Syst. Evol. Microbiol.">
        <title>The Global Catalogue of Microorganisms (GCM) 10K type strain sequencing project: providing services to taxonomists for standard genome sequencing and annotation.</title>
        <authorList>
            <consortium name="The Broad Institute Genomics Platform"/>
            <consortium name="The Broad Institute Genome Sequencing Center for Infectious Disease"/>
            <person name="Wu L."/>
            <person name="Ma J."/>
        </authorList>
    </citation>
    <scope>NUCLEOTIDE SEQUENCE [LARGE SCALE GENOMIC DNA]</scope>
    <source>
        <strain evidence="4">JCM 17137</strain>
    </source>
</reference>
<evidence type="ECO:0000313" key="3">
    <source>
        <dbReference type="EMBL" id="GAA3744682.1"/>
    </source>
</evidence>
<evidence type="ECO:0000313" key="4">
    <source>
        <dbReference type="Proteomes" id="UP001500908"/>
    </source>
</evidence>
<dbReference type="InterPro" id="IPR027417">
    <property type="entry name" value="P-loop_NTPase"/>
</dbReference>
<protein>
    <recommendedName>
        <fullName evidence="2">TraG P-loop domain-containing protein</fullName>
    </recommendedName>
</protein>
<dbReference type="SUPFAM" id="SSF52540">
    <property type="entry name" value="P-loop containing nucleoside triphosphate hydrolases"/>
    <property type="match status" value="1"/>
</dbReference>
<feature type="compositionally biased region" description="Basic residues" evidence="1">
    <location>
        <begin position="1"/>
        <end position="13"/>
    </location>
</feature>
<organism evidence="3 4">
    <name type="scientific">Salinactinospora qingdaonensis</name>
    <dbReference type="NCBI Taxonomy" id="702744"/>
    <lineage>
        <taxon>Bacteria</taxon>
        <taxon>Bacillati</taxon>
        <taxon>Actinomycetota</taxon>
        <taxon>Actinomycetes</taxon>
        <taxon>Streptosporangiales</taxon>
        <taxon>Nocardiopsidaceae</taxon>
        <taxon>Salinactinospora</taxon>
    </lineage>
</organism>
<evidence type="ECO:0000256" key="1">
    <source>
        <dbReference type="SAM" id="MobiDB-lite"/>
    </source>
</evidence>
<dbReference type="InterPro" id="IPR051162">
    <property type="entry name" value="T4SS_component"/>
</dbReference>
<feature type="domain" description="TraG P-loop" evidence="2">
    <location>
        <begin position="453"/>
        <end position="542"/>
    </location>
</feature>
<gene>
    <name evidence="3" type="ORF">GCM10022402_25420</name>
</gene>
<dbReference type="Gene3D" id="1.10.8.730">
    <property type="match status" value="1"/>
</dbReference>
<keyword evidence="4" id="KW-1185">Reference proteome</keyword>
<feature type="region of interest" description="Disordered" evidence="1">
    <location>
        <begin position="1"/>
        <end position="20"/>
    </location>
</feature>
<dbReference type="Proteomes" id="UP001500908">
    <property type="component" value="Unassembled WGS sequence"/>
</dbReference>
<dbReference type="EMBL" id="BAABDD010000010">
    <property type="protein sequence ID" value="GAA3744682.1"/>
    <property type="molecule type" value="Genomic_DNA"/>
</dbReference>
<name>A0ABP7FPT4_9ACTN</name>
<dbReference type="Gene3D" id="3.40.50.300">
    <property type="entry name" value="P-loop containing nucleotide triphosphate hydrolases"/>
    <property type="match status" value="1"/>
</dbReference>